<reference evidence="7 8" key="1">
    <citation type="submission" date="2018-05" db="EMBL/GenBank/DDBJ databases">
        <title>The Hungate 1000. A catalogue of reference genomes from the rumen microbiome.</title>
        <authorList>
            <person name="Kelly W."/>
        </authorList>
    </citation>
    <scope>NUCLEOTIDE SEQUENCE [LARGE SCALE GENOMIC DNA]</scope>
    <source>
        <strain evidence="7 8">NLAE-zl-C242</strain>
    </source>
</reference>
<evidence type="ECO:0000256" key="4">
    <source>
        <dbReference type="ARBA" id="ARBA00023277"/>
    </source>
</evidence>
<dbReference type="InterPro" id="IPR023296">
    <property type="entry name" value="Glyco_hydro_beta-prop_sf"/>
</dbReference>
<dbReference type="AlphaFoldDB" id="A0A2Y9C674"/>
<evidence type="ECO:0000313" key="7">
    <source>
        <dbReference type="EMBL" id="PWJ23711.1"/>
    </source>
</evidence>
<comment type="similarity">
    <text evidence="1 6">Belongs to the glycosyl hydrolase 43 family.</text>
</comment>
<dbReference type="CDD" id="cd04084">
    <property type="entry name" value="CBM6_xylanase-like"/>
    <property type="match status" value="1"/>
</dbReference>
<comment type="caution">
    <text evidence="7">The sequence shown here is derived from an EMBL/GenBank/DDBJ whole genome shotgun (WGS) entry which is preliminary data.</text>
</comment>
<dbReference type="RefSeq" id="WP_109732888.1">
    <property type="nucleotide sequence ID" value="NZ_BAAACK010000005.1"/>
</dbReference>
<keyword evidence="3 6" id="KW-0378">Hydrolase</keyword>
<dbReference type="Pfam" id="PF04616">
    <property type="entry name" value="Glyco_hydro_43"/>
    <property type="match status" value="1"/>
</dbReference>
<dbReference type="PANTHER" id="PTHR43772">
    <property type="entry name" value="ENDO-1,4-BETA-XYLANASE"/>
    <property type="match status" value="1"/>
</dbReference>
<dbReference type="InterPro" id="IPR008979">
    <property type="entry name" value="Galactose-bd-like_sf"/>
</dbReference>
<evidence type="ECO:0000256" key="5">
    <source>
        <dbReference type="ARBA" id="ARBA00023295"/>
    </source>
</evidence>
<dbReference type="EMBL" id="QGDL01000013">
    <property type="protein sequence ID" value="PWJ23711.1"/>
    <property type="molecule type" value="Genomic_DNA"/>
</dbReference>
<keyword evidence="2" id="KW-0624">Polysaccharide degradation</keyword>
<dbReference type="InterPro" id="IPR006710">
    <property type="entry name" value="Glyco_hydro_43"/>
</dbReference>
<evidence type="ECO:0000256" key="2">
    <source>
        <dbReference type="ARBA" id="ARBA00022651"/>
    </source>
</evidence>
<sequence>MKQAAVNPYLPFWETIPDGEPHIFGDRIYIYGSHDKLNGTSFCEDDYVCWSAPVDDLGNWRCEGTIYKKEQDPINGAPYDGGMPLYEPSFTGENTRFLYAPDVTQGPDGRYYLYYALDTVNVISVAVCDTPAGTYEFLDYVRREDGSIPTVGRWFDPAILCEESGNYLYYGFCPPVRFPGMEDANYPGAMMVRLKDDMHTIISEPVCVANGVDTASGTSYEEHPFFEASSIRKIGNWYYFVYSSLQGHELCYGMSKSPEGPFAFKGVIVSNGDIGYQGNTLPVNYTGNNHGGLIEIKKDIKNVSGEEMAGNEQAREIYIFWHRHTHGTAFSRQGCADRVQILEDGTIPQVEITSCGLNGRALPSKASYRTYIACHLTEGDRTKVGQVIMSMPGQPLPPLPEEMPYITEELDRNAEHGLYPYIHNMRAGAAAGFKYFRFDGNEKSIRLTLRGRGVMEVLLDSLEGQRIAGVPVGGPESSEAWTEVSANMERVEGEHALYFRVKEGNLDFAEFRIQ</sequence>
<dbReference type="PANTHER" id="PTHR43772:SF2">
    <property type="entry name" value="PUTATIVE (AFU_ORTHOLOGUE AFUA_2G04480)-RELATED"/>
    <property type="match status" value="1"/>
</dbReference>
<dbReference type="InterPro" id="IPR052176">
    <property type="entry name" value="Glycosyl_Hydrlase_43_Enz"/>
</dbReference>
<name>A0A2Y9C674_9FIRM</name>
<keyword evidence="8" id="KW-1185">Reference proteome</keyword>
<dbReference type="Gene3D" id="2.60.120.260">
    <property type="entry name" value="Galactose-binding domain-like"/>
    <property type="match status" value="1"/>
</dbReference>
<keyword evidence="2" id="KW-0858">Xylan degradation</keyword>
<dbReference type="Gene3D" id="2.115.10.20">
    <property type="entry name" value="Glycosyl hydrolase domain, family 43"/>
    <property type="match status" value="1"/>
</dbReference>
<accession>A0A2Y9C674</accession>
<dbReference type="SUPFAM" id="SSF49785">
    <property type="entry name" value="Galactose-binding domain-like"/>
    <property type="match status" value="1"/>
</dbReference>
<dbReference type="OrthoDB" id="9801455at2"/>
<keyword evidence="4" id="KW-0119">Carbohydrate metabolism</keyword>
<evidence type="ECO:0000256" key="6">
    <source>
        <dbReference type="RuleBase" id="RU361187"/>
    </source>
</evidence>
<dbReference type="GO" id="GO:0004553">
    <property type="term" value="F:hydrolase activity, hydrolyzing O-glycosyl compounds"/>
    <property type="evidence" value="ECO:0007669"/>
    <property type="project" value="InterPro"/>
</dbReference>
<evidence type="ECO:0000256" key="3">
    <source>
        <dbReference type="ARBA" id="ARBA00022801"/>
    </source>
</evidence>
<dbReference type="SUPFAM" id="SSF75005">
    <property type="entry name" value="Arabinanase/levansucrase/invertase"/>
    <property type="match status" value="1"/>
</dbReference>
<protein>
    <submittedName>
        <fullName evidence="7">Carbohydrate binding protein with CBM6 domain</fullName>
    </submittedName>
</protein>
<evidence type="ECO:0000313" key="8">
    <source>
        <dbReference type="Proteomes" id="UP000245845"/>
    </source>
</evidence>
<keyword evidence="5 6" id="KW-0326">Glycosidase</keyword>
<dbReference type="GO" id="GO:0045493">
    <property type="term" value="P:xylan catabolic process"/>
    <property type="evidence" value="ECO:0007669"/>
    <property type="project" value="UniProtKB-KW"/>
</dbReference>
<organism evidence="7 8">
    <name type="scientific">Faecalicatena orotica</name>
    <dbReference type="NCBI Taxonomy" id="1544"/>
    <lineage>
        <taxon>Bacteria</taxon>
        <taxon>Bacillati</taxon>
        <taxon>Bacillota</taxon>
        <taxon>Clostridia</taxon>
        <taxon>Lachnospirales</taxon>
        <taxon>Lachnospiraceae</taxon>
        <taxon>Faecalicatena</taxon>
    </lineage>
</organism>
<proteinExistence type="inferred from homology"/>
<evidence type="ECO:0000256" key="1">
    <source>
        <dbReference type="ARBA" id="ARBA00009865"/>
    </source>
</evidence>
<gene>
    <name evidence="7" type="ORF">A8806_113145</name>
</gene>
<dbReference type="CDD" id="cd18620">
    <property type="entry name" value="GH43_XylA-like"/>
    <property type="match status" value="1"/>
</dbReference>
<dbReference type="Proteomes" id="UP000245845">
    <property type="component" value="Unassembled WGS sequence"/>
</dbReference>